<keyword evidence="6" id="KW-1185">Reference proteome</keyword>
<dbReference type="SMART" id="SM00906">
    <property type="entry name" value="Fungal_trans"/>
    <property type="match status" value="1"/>
</dbReference>
<sequence>MPPGARRTRPCDACRKRKTKCHTEDSERVCVLCRFHGQRCTYEQNPRPRRRTVSSAESISGYRTGLSPHTTRTIPGTGVEEYDALPDGTTLLKRTLGLQNLHHSQYLGVNNSLNVCGLNLKNSVHANVRPENCIKVRYVHQDHAFKILSDASVPVNADETSVLDAIESSVYGHGPDLVDLYFRIVHPAFPILHKQVFLEKYARSYREFSPPLLAAVYLLASGYWSYSDSLNTKSKPPTEPLKRLALDSLHIAMQRAKLSTIQACLLISQEQATDFRDASSETHLSMTSQLVQLAHRLGLHLDAAEWDIPEWEIGLRRRLSWAVFMQEKWLALVHGRPSLISSETWDVGTLEPEDFPETDEDDTVGSSEVEKGRLVFMHMAGLAEMLSDLLVDLFSPRAQRLIRSDSNALVGLLERIKPLQIRLKDWFATLPEGLKKDTATSMKLSSVGYLRLAYLAIEASIHRQITLTLVQCPQTDSQLITICRNAARERFTNAFDFLNGLQASHLASFWYLTSPECAATIYHLGSLLETLAEDMEEKENLGQMLKACRWAFKVNREAGASFTRHALSLLDASERVTVISTGESSEHDYVLGGYQADGRRRSASPNSKVGSHQWMLLQNILKSSY</sequence>
<feature type="domain" description="Zn(2)-C6 fungal-type" evidence="4">
    <location>
        <begin position="10"/>
        <end position="42"/>
    </location>
</feature>
<dbReference type="GO" id="GO:0006351">
    <property type="term" value="P:DNA-templated transcription"/>
    <property type="evidence" value="ECO:0007669"/>
    <property type="project" value="InterPro"/>
</dbReference>
<dbReference type="EMBL" id="KL584790">
    <property type="protein sequence ID" value="KEQ90475.1"/>
    <property type="molecule type" value="Genomic_DNA"/>
</dbReference>
<dbReference type="OMA" id="AKCCALI"/>
<organism evidence="5 6">
    <name type="scientific">Aureobasidium subglaciale (strain EXF-2481)</name>
    <name type="common">Aureobasidium pullulans var. subglaciale</name>
    <dbReference type="NCBI Taxonomy" id="1043005"/>
    <lineage>
        <taxon>Eukaryota</taxon>
        <taxon>Fungi</taxon>
        <taxon>Dikarya</taxon>
        <taxon>Ascomycota</taxon>
        <taxon>Pezizomycotina</taxon>
        <taxon>Dothideomycetes</taxon>
        <taxon>Dothideomycetidae</taxon>
        <taxon>Dothideales</taxon>
        <taxon>Saccotheciaceae</taxon>
        <taxon>Aureobasidium</taxon>
    </lineage>
</organism>
<dbReference type="InterPro" id="IPR036864">
    <property type="entry name" value="Zn2-C6_fun-type_DNA-bd_sf"/>
</dbReference>
<evidence type="ECO:0000313" key="5">
    <source>
        <dbReference type="EMBL" id="KEQ90475.1"/>
    </source>
</evidence>
<dbReference type="InParanoid" id="A0A074XYB7"/>
<evidence type="ECO:0000256" key="3">
    <source>
        <dbReference type="SAM" id="MobiDB-lite"/>
    </source>
</evidence>
<dbReference type="HOGENOM" id="CLU_006632_1_1_1"/>
<proteinExistence type="predicted"/>
<dbReference type="AlphaFoldDB" id="A0A074XYB7"/>
<keyword evidence="1" id="KW-0479">Metal-binding</keyword>
<evidence type="ECO:0000313" key="6">
    <source>
        <dbReference type="Proteomes" id="UP000030641"/>
    </source>
</evidence>
<evidence type="ECO:0000256" key="2">
    <source>
        <dbReference type="ARBA" id="ARBA00023242"/>
    </source>
</evidence>
<evidence type="ECO:0000259" key="4">
    <source>
        <dbReference type="PROSITE" id="PS50048"/>
    </source>
</evidence>
<gene>
    <name evidence="5" type="ORF">AUEXF2481DRAFT_71269</name>
</gene>
<dbReference type="FunCoup" id="A0A074XYB7">
    <property type="interactions" value="287"/>
</dbReference>
<dbReference type="Proteomes" id="UP000030641">
    <property type="component" value="Unassembled WGS sequence"/>
</dbReference>
<dbReference type="GO" id="GO:0000981">
    <property type="term" value="F:DNA-binding transcription factor activity, RNA polymerase II-specific"/>
    <property type="evidence" value="ECO:0007669"/>
    <property type="project" value="InterPro"/>
</dbReference>
<accession>A0A074XYB7</accession>
<name>A0A074XYB7_AURSE</name>
<dbReference type="InterPro" id="IPR007219">
    <property type="entry name" value="XnlR_reg_dom"/>
</dbReference>
<keyword evidence="2" id="KW-0539">Nucleus</keyword>
<dbReference type="InterPro" id="IPR001138">
    <property type="entry name" value="Zn2Cys6_DnaBD"/>
</dbReference>
<evidence type="ECO:0000256" key="1">
    <source>
        <dbReference type="ARBA" id="ARBA00022723"/>
    </source>
</evidence>
<protein>
    <recommendedName>
        <fullName evidence="4">Zn(2)-C6 fungal-type domain-containing protein</fullName>
    </recommendedName>
</protein>
<reference evidence="5 6" key="1">
    <citation type="journal article" date="2014" name="BMC Genomics">
        <title>Genome sequencing of four Aureobasidium pullulans varieties: biotechnological potential, stress tolerance, and description of new species.</title>
        <authorList>
            <person name="Gostin Ar C."/>
            <person name="Ohm R.A."/>
            <person name="Kogej T."/>
            <person name="Sonjak S."/>
            <person name="Turk M."/>
            <person name="Zajc J."/>
            <person name="Zalar P."/>
            <person name="Grube M."/>
            <person name="Sun H."/>
            <person name="Han J."/>
            <person name="Sharma A."/>
            <person name="Chiniquy J."/>
            <person name="Ngan C.Y."/>
            <person name="Lipzen A."/>
            <person name="Barry K."/>
            <person name="Grigoriev I.V."/>
            <person name="Gunde-Cimerman N."/>
        </authorList>
    </citation>
    <scope>NUCLEOTIDE SEQUENCE [LARGE SCALE GENOMIC DNA]</scope>
    <source>
        <strain evidence="5 6">EXF-2481</strain>
    </source>
</reference>
<dbReference type="CDD" id="cd00067">
    <property type="entry name" value="GAL4"/>
    <property type="match status" value="1"/>
</dbReference>
<dbReference type="RefSeq" id="XP_013338983.1">
    <property type="nucleotide sequence ID" value="XM_013483529.1"/>
</dbReference>
<dbReference type="Gene3D" id="4.10.240.10">
    <property type="entry name" value="Zn(2)-C6 fungal-type DNA-binding domain"/>
    <property type="match status" value="1"/>
</dbReference>
<dbReference type="OrthoDB" id="2264294at2759"/>
<dbReference type="SUPFAM" id="SSF57701">
    <property type="entry name" value="Zn2/Cys6 DNA-binding domain"/>
    <property type="match status" value="1"/>
</dbReference>
<dbReference type="InterPro" id="IPR050797">
    <property type="entry name" value="Carb_Metab_Trans_Reg"/>
</dbReference>
<dbReference type="SMART" id="SM00066">
    <property type="entry name" value="GAL4"/>
    <property type="match status" value="1"/>
</dbReference>
<dbReference type="GO" id="GO:0001080">
    <property type="term" value="P:nitrogen catabolite activation of transcription from RNA polymerase II promoter"/>
    <property type="evidence" value="ECO:0007669"/>
    <property type="project" value="TreeGrafter"/>
</dbReference>
<dbReference type="GO" id="GO:0003677">
    <property type="term" value="F:DNA binding"/>
    <property type="evidence" value="ECO:0007669"/>
    <property type="project" value="InterPro"/>
</dbReference>
<dbReference type="PROSITE" id="PS00463">
    <property type="entry name" value="ZN2_CY6_FUNGAL_1"/>
    <property type="match status" value="1"/>
</dbReference>
<dbReference type="PROSITE" id="PS50048">
    <property type="entry name" value="ZN2_CY6_FUNGAL_2"/>
    <property type="match status" value="1"/>
</dbReference>
<dbReference type="Pfam" id="PF04082">
    <property type="entry name" value="Fungal_trans"/>
    <property type="match status" value="1"/>
</dbReference>
<dbReference type="GeneID" id="25371017"/>
<dbReference type="PANTHER" id="PTHR31668:SF4">
    <property type="entry name" value="TRANSCRIPTIONAL ACTIVATOR PROTEIN DAL81"/>
    <property type="match status" value="1"/>
</dbReference>
<dbReference type="GO" id="GO:0008270">
    <property type="term" value="F:zinc ion binding"/>
    <property type="evidence" value="ECO:0007669"/>
    <property type="project" value="InterPro"/>
</dbReference>
<dbReference type="PANTHER" id="PTHR31668">
    <property type="entry name" value="GLUCOSE TRANSPORT TRANSCRIPTION REGULATOR RGT1-RELATED-RELATED"/>
    <property type="match status" value="1"/>
</dbReference>
<feature type="region of interest" description="Disordered" evidence="3">
    <location>
        <begin position="45"/>
        <end position="76"/>
    </location>
</feature>
<dbReference type="GO" id="GO:0005634">
    <property type="term" value="C:nucleus"/>
    <property type="evidence" value="ECO:0007669"/>
    <property type="project" value="TreeGrafter"/>
</dbReference>
<dbReference type="CDD" id="cd12148">
    <property type="entry name" value="fungal_TF_MHR"/>
    <property type="match status" value="1"/>
</dbReference>